<dbReference type="PANTHER" id="PTHR48090">
    <property type="entry name" value="UNDECAPRENYL-PHOSPHATE 4-DEOXY-4-FORMAMIDO-L-ARABINOSE TRANSFERASE-RELATED"/>
    <property type="match status" value="1"/>
</dbReference>
<protein>
    <recommendedName>
        <fullName evidence="1">Glycosyltransferase 2-like domain-containing protein</fullName>
    </recommendedName>
</protein>
<dbReference type="RefSeq" id="WP_167941712.1">
    <property type="nucleotide sequence ID" value="NZ_JAATJA010000002.1"/>
</dbReference>
<keyword evidence="3" id="KW-1185">Reference proteome</keyword>
<dbReference type="Gene3D" id="3.90.550.10">
    <property type="entry name" value="Spore Coat Polysaccharide Biosynthesis Protein SpsA, Chain A"/>
    <property type="match status" value="1"/>
</dbReference>
<dbReference type="Pfam" id="PF00535">
    <property type="entry name" value="Glycos_transf_2"/>
    <property type="match status" value="1"/>
</dbReference>
<organism evidence="2 3">
    <name type="scientific">Desulfobaculum xiamenense</name>
    <dbReference type="NCBI Taxonomy" id="995050"/>
    <lineage>
        <taxon>Bacteria</taxon>
        <taxon>Pseudomonadati</taxon>
        <taxon>Thermodesulfobacteriota</taxon>
        <taxon>Desulfovibrionia</taxon>
        <taxon>Desulfovibrionales</taxon>
        <taxon>Desulfovibrionaceae</taxon>
        <taxon>Desulfobaculum</taxon>
    </lineage>
</organism>
<dbReference type="SUPFAM" id="SSF53448">
    <property type="entry name" value="Nucleotide-diphospho-sugar transferases"/>
    <property type="match status" value="1"/>
</dbReference>
<dbReference type="PANTHER" id="PTHR48090:SF7">
    <property type="entry name" value="RFBJ PROTEIN"/>
    <property type="match status" value="1"/>
</dbReference>
<dbReference type="InterPro" id="IPR029044">
    <property type="entry name" value="Nucleotide-diphossugar_trans"/>
</dbReference>
<evidence type="ECO:0000259" key="1">
    <source>
        <dbReference type="Pfam" id="PF00535"/>
    </source>
</evidence>
<dbReference type="Proteomes" id="UP000580856">
    <property type="component" value="Unassembled WGS sequence"/>
</dbReference>
<sequence length="245" mass="26286">MSDNARCPVIVVVPARNEEACIAEVVRGILAVPGVEVMVVDDASDDETAARARGAGAGVLSLTLRLGAWGALQTGMRYAQENGYGVVVSMDGDGQHDPADIPMLLAPVQAGEADVVIGACVERGSLLRRFAWWLFRRVSGLRIRDLTSGFRAYGPRCVELLASSAATLLDYQDMGVLLLLQNAGLTIVERRVQMCPRASGHSRVFHTWRAVASYMALSLVLSATRTTYGSRVRGLVRSRGGRGQS</sequence>
<dbReference type="AlphaFoldDB" id="A0A846QIH8"/>
<evidence type="ECO:0000313" key="2">
    <source>
        <dbReference type="EMBL" id="NJB68666.1"/>
    </source>
</evidence>
<comment type="caution">
    <text evidence="2">The sequence shown here is derived from an EMBL/GenBank/DDBJ whole genome shotgun (WGS) entry which is preliminary data.</text>
</comment>
<name>A0A846QIH8_9BACT</name>
<dbReference type="InterPro" id="IPR050256">
    <property type="entry name" value="Glycosyltransferase_2"/>
</dbReference>
<dbReference type="InterPro" id="IPR001173">
    <property type="entry name" value="Glyco_trans_2-like"/>
</dbReference>
<gene>
    <name evidence="2" type="ORF">GGQ74_002339</name>
</gene>
<evidence type="ECO:0000313" key="3">
    <source>
        <dbReference type="Proteomes" id="UP000580856"/>
    </source>
</evidence>
<dbReference type="EMBL" id="JAATJA010000002">
    <property type="protein sequence ID" value="NJB68666.1"/>
    <property type="molecule type" value="Genomic_DNA"/>
</dbReference>
<accession>A0A846QIH8</accession>
<feature type="domain" description="Glycosyltransferase 2-like" evidence="1">
    <location>
        <begin position="11"/>
        <end position="131"/>
    </location>
</feature>
<proteinExistence type="predicted"/>
<reference evidence="2 3" key="1">
    <citation type="submission" date="2020-03" db="EMBL/GenBank/DDBJ databases">
        <title>Genomic Encyclopedia of Type Strains, Phase IV (KMG-IV): sequencing the most valuable type-strain genomes for metagenomic binning, comparative biology and taxonomic classification.</title>
        <authorList>
            <person name="Goeker M."/>
        </authorList>
    </citation>
    <scope>NUCLEOTIDE SEQUENCE [LARGE SCALE GENOMIC DNA]</scope>
    <source>
        <strain evidence="2 3">DSM 24233</strain>
    </source>
</reference>
<dbReference type="CDD" id="cd04179">
    <property type="entry name" value="DPM_DPG-synthase_like"/>
    <property type="match status" value="1"/>
</dbReference>